<evidence type="ECO:0000256" key="7">
    <source>
        <dbReference type="ARBA" id="ARBA00023136"/>
    </source>
</evidence>
<feature type="transmembrane region" description="Helical" evidence="9">
    <location>
        <begin position="369"/>
        <end position="390"/>
    </location>
</feature>
<evidence type="ECO:0000256" key="9">
    <source>
        <dbReference type="SAM" id="Phobius"/>
    </source>
</evidence>
<dbReference type="GO" id="GO:0015293">
    <property type="term" value="F:symporter activity"/>
    <property type="evidence" value="ECO:0007669"/>
    <property type="project" value="UniProtKB-KW"/>
</dbReference>
<name>A0ABD3LV59_EUCGL</name>
<evidence type="ECO:0000256" key="4">
    <source>
        <dbReference type="ARBA" id="ARBA00022692"/>
    </source>
</evidence>
<dbReference type="Gene3D" id="1.20.1250.20">
    <property type="entry name" value="MFS general substrate transporter like domains"/>
    <property type="match status" value="1"/>
</dbReference>
<feature type="transmembrane region" description="Helical" evidence="9">
    <location>
        <begin position="21"/>
        <end position="44"/>
    </location>
</feature>
<evidence type="ECO:0000259" key="10">
    <source>
        <dbReference type="PROSITE" id="PS50850"/>
    </source>
</evidence>
<feature type="transmembrane region" description="Helical" evidence="9">
    <location>
        <begin position="211"/>
        <end position="230"/>
    </location>
</feature>
<organism evidence="11 12">
    <name type="scientific">Eucalyptus globulus</name>
    <name type="common">Tasmanian blue gum</name>
    <dbReference type="NCBI Taxonomy" id="34317"/>
    <lineage>
        <taxon>Eukaryota</taxon>
        <taxon>Viridiplantae</taxon>
        <taxon>Streptophyta</taxon>
        <taxon>Embryophyta</taxon>
        <taxon>Tracheophyta</taxon>
        <taxon>Spermatophyta</taxon>
        <taxon>Magnoliopsida</taxon>
        <taxon>eudicotyledons</taxon>
        <taxon>Gunneridae</taxon>
        <taxon>Pentapetalae</taxon>
        <taxon>rosids</taxon>
        <taxon>malvids</taxon>
        <taxon>Myrtales</taxon>
        <taxon>Myrtaceae</taxon>
        <taxon>Myrtoideae</taxon>
        <taxon>Eucalypteae</taxon>
        <taxon>Eucalyptus</taxon>
    </lineage>
</organism>
<evidence type="ECO:0000313" key="12">
    <source>
        <dbReference type="Proteomes" id="UP001634007"/>
    </source>
</evidence>
<dbReference type="GO" id="GO:0006817">
    <property type="term" value="P:phosphate ion transport"/>
    <property type="evidence" value="ECO:0007669"/>
    <property type="project" value="UniProtKB-KW"/>
</dbReference>
<feature type="transmembrane region" description="Helical" evidence="9">
    <location>
        <begin position="343"/>
        <end position="363"/>
    </location>
</feature>
<evidence type="ECO:0000313" key="11">
    <source>
        <dbReference type="EMBL" id="KAL3755650.1"/>
    </source>
</evidence>
<dbReference type="GO" id="GO:0016020">
    <property type="term" value="C:membrane"/>
    <property type="evidence" value="ECO:0007669"/>
    <property type="project" value="UniProtKB-SubCell"/>
</dbReference>
<dbReference type="AlphaFoldDB" id="A0ABD3LV59"/>
<comment type="caution">
    <text evidence="11">The sequence shown here is derived from an EMBL/GenBank/DDBJ whole genome shotgun (WGS) entry which is preliminary data.</text>
</comment>
<feature type="transmembrane region" description="Helical" evidence="9">
    <location>
        <begin position="98"/>
        <end position="117"/>
    </location>
</feature>
<evidence type="ECO:0000256" key="2">
    <source>
        <dbReference type="ARBA" id="ARBA00022448"/>
    </source>
</evidence>
<dbReference type="PROSITE" id="PS50850">
    <property type="entry name" value="MFS"/>
    <property type="match status" value="1"/>
</dbReference>
<keyword evidence="4 9" id="KW-0812">Transmembrane</keyword>
<proteinExistence type="inferred from homology"/>
<feature type="transmembrane region" description="Helical" evidence="9">
    <location>
        <begin position="473"/>
        <end position="491"/>
    </location>
</feature>
<accession>A0ABD3LV59</accession>
<feature type="transmembrane region" description="Helical" evidence="9">
    <location>
        <begin position="123"/>
        <end position="141"/>
    </location>
</feature>
<keyword evidence="5" id="KW-0769">Symport</keyword>
<comment type="similarity">
    <text evidence="8">Belongs to the major facilitator superfamily. Phosphate:H(+) symporter (TC 2.A.1.9) family.</text>
</comment>
<keyword evidence="12" id="KW-1185">Reference proteome</keyword>
<dbReference type="InterPro" id="IPR020846">
    <property type="entry name" value="MFS_dom"/>
</dbReference>
<keyword evidence="2" id="KW-0813">Transport</keyword>
<dbReference type="Proteomes" id="UP001634007">
    <property type="component" value="Unassembled WGS sequence"/>
</dbReference>
<dbReference type="SUPFAM" id="SSF103473">
    <property type="entry name" value="MFS general substrate transporter"/>
    <property type="match status" value="1"/>
</dbReference>
<feature type="transmembrane region" description="Helical" evidence="9">
    <location>
        <begin position="402"/>
        <end position="421"/>
    </location>
</feature>
<evidence type="ECO:0000256" key="6">
    <source>
        <dbReference type="ARBA" id="ARBA00022989"/>
    </source>
</evidence>
<evidence type="ECO:0000256" key="3">
    <source>
        <dbReference type="ARBA" id="ARBA00022592"/>
    </source>
</evidence>
<evidence type="ECO:0000256" key="1">
    <source>
        <dbReference type="ARBA" id="ARBA00004141"/>
    </source>
</evidence>
<dbReference type="CDD" id="cd17364">
    <property type="entry name" value="MFS_PhT"/>
    <property type="match status" value="1"/>
</dbReference>
<keyword evidence="3" id="KW-0592">Phosphate transport</keyword>
<sequence length="519" mass="57746">MANNLAVLRALDTAHTQLYHFTAIVIAGMGFFTDAYDLFCITAITKLLGRLYYNDGNGAPGKLPPRVNNAITGMALIGTLMGQLVFGYLGDKLGRKRVYGVTLILMATCAICSGLSFGSTAKSVVTTLCFFRFWLGFGIGGDYPLSATIMSEYANKKTRGSFIAAVFAMQGVGSIFAGLVSMTLSRLFMWWYQHDPLDKPPTFIAQPEADFLWRIVLMLGALPALLTFYWRMKMPETGRYTALVEGNAKKAAIDMGQVLDIELEEEQEKVAQFKAANEYKIFSSAFWDKHGLHLIGTMSTWFLLDIAFYSQNLTQKDMFPAMGLIRPAPRMTALEEVFLTSRAMLLVALLGTFPGYWFTVFLIEKLGRFKIQLIGFFMMSVFMFTIAFKYKELKDPNNHEGWLFAILYGMTFFFANFGPNSTTFVLPAELFPTRVRSTCHALSAAAGKAGALVGAFGVQSFTLDQNTTKIRGALFFMAFTNMLGFCCTFLVTETKGLSLEEISGEDDGEDHTEEGNYYK</sequence>
<dbReference type="FunFam" id="1.20.1250.20:FF:000175">
    <property type="entry name" value="Inorganic phosphate transporter 1-6"/>
    <property type="match status" value="1"/>
</dbReference>
<protein>
    <recommendedName>
        <fullName evidence="10">Major facilitator superfamily (MFS) profile domain-containing protein</fullName>
    </recommendedName>
</protein>
<dbReference type="EMBL" id="JBJKBG010000001">
    <property type="protein sequence ID" value="KAL3755650.1"/>
    <property type="molecule type" value="Genomic_DNA"/>
</dbReference>
<gene>
    <name evidence="11" type="ORF">ACJRO7_002664</name>
</gene>
<keyword evidence="6 9" id="KW-1133">Transmembrane helix</keyword>
<evidence type="ECO:0000256" key="8">
    <source>
        <dbReference type="ARBA" id="ARBA00044504"/>
    </source>
</evidence>
<feature type="transmembrane region" description="Helical" evidence="9">
    <location>
        <begin position="162"/>
        <end position="191"/>
    </location>
</feature>
<feature type="domain" description="Major facilitator superfamily (MFS) profile" evidence="10">
    <location>
        <begin position="23"/>
        <end position="496"/>
    </location>
</feature>
<reference evidence="11 12" key="1">
    <citation type="submission" date="2024-11" db="EMBL/GenBank/DDBJ databases">
        <title>Chromosome-level genome assembly of Eucalyptus globulus Labill. provides insights into its genome evolution.</title>
        <authorList>
            <person name="Li X."/>
        </authorList>
    </citation>
    <scope>NUCLEOTIDE SEQUENCE [LARGE SCALE GENOMIC DNA]</scope>
    <source>
        <strain evidence="11">CL2024</strain>
        <tissue evidence="11">Fresh tender leaves</tissue>
    </source>
</reference>
<feature type="transmembrane region" description="Helical" evidence="9">
    <location>
        <begin position="441"/>
        <end position="461"/>
    </location>
</feature>
<dbReference type="InterPro" id="IPR005828">
    <property type="entry name" value="MFS_sugar_transport-like"/>
</dbReference>
<dbReference type="Pfam" id="PF00083">
    <property type="entry name" value="Sugar_tr"/>
    <property type="match status" value="1"/>
</dbReference>
<comment type="subcellular location">
    <subcellularLocation>
        <location evidence="1">Membrane</location>
        <topology evidence="1">Multi-pass membrane protein</topology>
    </subcellularLocation>
</comment>
<keyword evidence="7 9" id="KW-0472">Membrane</keyword>
<dbReference type="PANTHER" id="PTHR24064">
    <property type="entry name" value="SOLUTE CARRIER FAMILY 22 MEMBER"/>
    <property type="match status" value="1"/>
</dbReference>
<dbReference type="InterPro" id="IPR036259">
    <property type="entry name" value="MFS_trans_sf"/>
</dbReference>
<feature type="transmembrane region" description="Helical" evidence="9">
    <location>
        <begin position="70"/>
        <end position="89"/>
    </location>
</feature>
<evidence type="ECO:0000256" key="5">
    <source>
        <dbReference type="ARBA" id="ARBA00022847"/>
    </source>
</evidence>